<dbReference type="PANTHER" id="PTHR22981">
    <property type="entry name" value="3-HYDROXYISOBUTYRATE DEHYDROGENASE-RELATED"/>
    <property type="match status" value="1"/>
</dbReference>
<feature type="domain" description="3-hydroxyisobutyrate dehydrogenase-like NAD-binding" evidence="6">
    <location>
        <begin position="172"/>
        <end position="291"/>
    </location>
</feature>
<dbReference type="SUPFAM" id="SSF48179">
    <property type="entry name" value="6-phosphogluconate dehydrogenase C-terminal domain-like"/>
    <property type="match status" value="1"/>
</dbReference>
<dbReference type="PROSITE" id="PS00895">
    <property type="entry name" value="3_HYDROXYISOBUT_DH"/>
    <property type="match status" value="1"/>
</dbReference>
<evidence type="ECO:0000256" key="1">
    <source>
        <dbReference type="ARBA" id="ARBA00009080"/>
    </source>
</evidence>
<dbReference type="PANTHER" id="PTHR22981:SF7">
    <property type="entry name" value="3-HYDROXYISOBUTYRATE DEHYDROGENASE, MITOCHONDRIAL"/>
    <property type="match status" value="1"/>
</dbReference>
<dbReference type="InterPro" id="IPR008927">
    <property type="entry name" value="6-PGluconate_DH-like_C_sf"/>
</dbReference>
<evidence type="ECO:0000313" key="8">
    <source>
        <dbReference type="Proteomes" id="UP000321261"/>
    </source>
</evidence>
<keyword evidence="2" id="KW-0560">Oxidoreductase</keyword>
<dbReference type="EMBL" id="VIWU01000001">
    <property type="protein sequence ID" value="TWF80384.1"/>
    <property type="molecule type" value="Genomic_DNA"/>
</dbReference>
<evidence type="ECO:0000256" key="3">
    <source>
        <dbReference type="ARBA" id="ARBA00023027"/>
    </source>
</evidence>
<proteinExistence type="inferred from homology"/>
<sequence length="298" mass="29973">MTGEAGGEVGFIGLGRMGAPMARNVAAAGFSLVLRDESAEVEERLAAETGGRVARTPADLAGCGVVVTMLPTSAIVAKALLEWEGGVPQHLPAGAVVVDMSSSVPQETVALGARLAEHGVALVDAPVSGGVPGAVAGTLSIMMGADDPAAAECAQPVVDAMSARTHRTGGLGTGHAVKALNNFVAASTFVACGEALVAAERFGLDPAVLVDVLNTSTGRSFVSSEVLGEHVVGGRYASGFSLPLMTKDVGIAVDLLRGTATAAGAGERVYGALHDALEHLGDVDHTRAVQYWSSVGRP</sequence>
<reference evidence="7 8" key="1">
    <citation type="submission" date="2019-06" db="EMBL/GenBank/DDBJ databases">
        <title>Sequencing the genomes of 1000 actinobacteria strains.</title>
        <authorList>
            <person name="Klenk H.-P."/>
        </authorList>
    </citation>
    <scope>NUCLEOTIDE SEQUENCE [LARGE SCALE GENOMIC DNA]</scope>
    <source>
        <strain evidence="7 8">DSM 45671</strain>
    </source>
</reference>
<dbReference type="Proteomes" id="UP000321261">
    <property type="component" value="Unassembled WGS sequence"/>
</dbReference>
<dbReference type="InterPro" id="IPR002204">
    <property type="entry name" value="3-OH-isobutyrate_DH-rel_CS"/>
</dbReference>
<evidence type="ECO:0000313" key="7">
    <source>
        <dbReference type="EMBL" id="TWF80384.1"/>
    </source>
</evidence>
<protein>
    <submittedName>
        <fullName evidence="7">3-hydroxyisobutyrate dehydrogenase</fullName>
    </submittedName>
</protein>
<dbReference type="PIRSF" id="PIRSF000103">
    <property type="entry name" value="HIBADH"/>
    <property type="match status" value="1"/>
</dbReference>
<evidence type="ECO:0000259" key="6">
    <source>
        <dbReference type="Pfam" id="PF14833"/>
    </source>
</evidence>
<evidence type="ECO:0000259" key="5">
    <source>
        <dbReference type="Pfam" id="PF03446"/>
    </source>
</evidence>
<comment type="similarity">
    <text evidence="1">Belongs to the HIBADH-related family.</text>
</comment>
<organism evidence="7 8">
    <name type="scientific">Pseudonocardia hierapolitana</name>
    <dbReference type="NCBI Taxonomy" id="1128676"/>
    <lineage>
        <taxon>Bacteria</taxon>
        <taxon>Bacillati</taxon>
        <taxon>Actinomycetota</taxon>
        <taxon>Actinomycetes</taxon>
        <taxon>Pseudonocardiales</taxon>
        <taxon>Pseudonocardiaceae</taxon>
        <taxon>Pseudonocardia</taxon>
    </lineage>
</organism>
<dbReference type="GO" id="GO:0016616">
    <property type="term" value="F:oxidoreductase activity, acting on the CH-OH group of donors, NAD or NADP as acceptor"/>
    <property type="evidence" value="ECO:0007669"/>
    <property type="project" value="TreeGrafter"/>
</dbReference>
<feature type="domain" description="6-phosphogluconate dehydrogenase NADP-binding" evidence="5">
    <location>
        <begin position="8"/>
        <end position="166"/>
    </location>
</feature>
<evidence type="ECO:0000256" key="2">
    <source>
        <dbReference type="ARBA" id="ARBA00023002"/>
    </source>
</evidence>
<dbReference type="InterPro" id="IPR013328">
    <property type="entry name" value="6PGD_dom2"/>
</dbReference>
<dbReference type="GO" id="GO:0050661">
    <property type="term" value="F:NADP binding"/>
    <property type="evidence" value="ECO:0007669"/>
    <property type="project" value="InterPro"/>
</dbReference>
<keyword evidence="3" id="KW-0520">NAD</keyword>
<dbReference type="Gene3D" id="1.10.1040.10">
    <property type="entry name" value="N-(1-d-carboxylethyl)-l-norvaline Dehydrogenase, domain 2"/>
    <property type="match status" value="1"/>
</dbReference>
<accession>A0A561SZU6</accession>
<dbReference type="Pfam" id="PF03446">
    <property type="entry name" value="NAD_binding_2"/>
    <property type="match status" value="1"/>
</dbReference>
<dbReference type="RefSeq" id="WP_212612734.1">
    <property type="nucleotide sequence ID" value="NZ_VIWU01000001.1"/>
</dbReference>
<name>A0A561SZU6_9PSEU</name>
<dbReference type="SUPFAM" id="SSF51735">
    <property type="entry name" value="NAD(P)-binding Rossmann-fold domains"/>
    <property type="match status" value="1"/>
</dbReference>
<dbReference type="Pfam" id="PF14833">
    <property type="entry name" value="NAD_binding_11"/>
    <property type="match status" value="1"/>
</dbReference>
<dbReference type="InterPro" id="IPR015815">
    <property type="entry name" value="HIBADH-related"/>
</dbReference>
<dbReference type="AlphaFoldDB" id="A0A561SZU6"/>
<dbReference type="InterPro" id="IPR006115">
    <property type="entry name" value="6PGDH_NADP-bd"/>
</dbReference>
<feature type="active site" evidence="4">
    <location>
        <position position="178"/>
    </location>
</feature>
<dbReference type="InterPro" id="IPR029154">
    <property type="entry name" value="HIBADH-like_NADP-bd"/>
</dbReference>
<gene>
    <name evidence="7" type="ORF">FHX44_116327</name>
</gene>
<keyword evidence="8" id="KW-1185">Reference proteome</keyword>
<comment type="caution">
    <text evidence="7">The sequence shown here is derived from an EMBL/GenBank/DDBJ whole genome shotgun (WGS) entry which is preliminary data.</text>
</comment>
<dbReference type="GO" id="GO:0051287">
    <property type="term" value="F:NAD binding"/>
    <property type="evidence" value="ECO:0007669"/>
    <property type="project" value="InterPro"/>
</dbReference>
<dbReference type="Gene3D" id="3.40.50.720">
    <property type="entry name" value="NAD(P)-binding Rossmann-like Domain"/>
    <property type="match status" value="1"/>
</dbReference>
<dbReference type="GO" id="GO:0016054">
    <property type="term" value="P:organic acid catabolic process"/>
    <property type="evidence" value="ECO:0007669"/>
    <property type="project" value="UniProtKB-ARBA"/>
</dbReference>
<dbReference type="InterPro" id="IPR036291">
    <property type="entry name" value="NAD(P)-bd_dom_sf"/>
</dbReference>
<evidence type="ECO:0000256" key="4">
    <source>
        <dbReference type="PIRSR" id="PIRSR000103-1"/>
    </source>
</evidence>